<dbReference type="RefSeq" id="WP_309798424.1">
    <property type="nucleotide sequence ID" value="NZ_JAVDPW010000009.1"/>
</dbReference>
<dbReference type="GO" id="GO:0004519">
    <property type="term" value="F:endonuclease activity"/>
    <property type="evidence" value="ECO:0007669"/>
    <property type="project" value="UniProtKB-KW"/>
</dbReference>
<name>A0ABU1JUT8_9PROT</name>
<sequence>MILIALLLPSPALAAVQVVDGDTIRLDGERIRLWGFDAPERGQTCMIDGRERAIGAEATEGLTAILAGGELSCRTRDRDRYGRTVAECWAGRQSIGDAMVRSGWAWALPRYSRNAYLPAQEEAERAKRGVWAGDANCEAPARFRQEGRH</sequence>
<keyword evidence="2" id="KW-0378">Hydrolase</keyword>
<evidence type="ECO:0000313" key="2">
    <source>
        <dbReference type="EMBL" id="MDR6292376.1"/>
    </source>
</evidence>
<evidence type="ECO:0000313" key="3">
    <source>
        <dbReference type="Proteomes" id="UP001262410"/>
    </source>
</evidence>
<accession>A0ABU1JUT8</accession>
<dbReference type="Gene3D" id="2.40.50.90">
    <property type="match status" value="1"/>
</dbReference>
<feature type="domain" description="TNase-like" evidence="1">
    <location>
        <begin position="17"/>
        <end position="133"/>
    </location>
</feature>
<dbReference type="SUPFAM" id="SSF50199">
    <property type="entry name" value="Staphylococcal nuclease"/>
    <property type="match status" value="1"/>
</dbReference>
<keyword evidence="2" id="KW-0255">Endonuclease</keyword>
<comment type="caution">
    <text evidence="2">The sequence shown here is derived from an EMBL/GenBank/DDBJ whole genome shotgun (WGS) entry which is preliminary data.</text>
</comment>
<dbReference type="PANTHER" id="PTHR12302">
    <property type="entry name" value="EBNA2 BINDING PROTEIN P100"/>
    <property type="match status" value="1"/>
</dbReference>
<dbReference type="PANTHER" id="PTHR12302:SF26">
    <property type="entry name" value="BLR1266 PROTEIN"/>
    <property type="match status" value="1"/>
</dbReference>
<proteinExistence type="predicted"/>
<dbReference type="Pfam" id="PF00565">
    <property type="entry name" value="SNase"/>
    <property type="match status" value="1"/>
</dbReference>
<gene>
    <name evidence="2" type="ORF">E9232_004916</name>
</gene>
<dbReference type="SMART" id="SM00318">
    <property type="entry name" value="SNc"/>
    <property type="match status" value="1"/>
</dbReference>
<dbReference type="PROSITE" id="PS50830">
    <property type="entry name" value="TNASE_3"/>
    <property type="match status" value="1"/>
</dbReference>
<dbReference type="InterPro" id="IPR016071">
    <property type="entry name" value="Staphylococal_nuclease_OB-fold"/>
</dbReference>
<dbReference type="EMBL" id="JAVDPW010000009">
    <property type="protein sequence ID" value="MDR6292376.1"/>
    <property type="molecule type" value="Genomic_DNA"/>
</dbReference>
<protein>
    <submittedName>
        <fullName evidence="2">Endonuclease YncB(Thermonuclease family)</fullName>
    </submittedName>
</protein>
<keyword evidence="2" id="KW-0540">Nuclease</keyword>
<reference evidence="2 3" key="1">
    <citation type="submission" date="2023-07" db="EMBL/GenBank/DDBJ databases">
        <title>Sorghum-associated microbial communities from plants grown in Nebraska, USA.</title>
        <authorList>
            <person name="Schachtman D."/>
        </authorList>
    </citation>
    <scope>NUCLEOTIDE SEQUENCE [LARGE SCALE GENOMIC DNA]</scope>
    <source>
        <strain evidence="2 3">584</strain>
    </source>
</reference>
<dbReference type="Proteomes" id="UP001262410">
    <property type="component" value="Unassembled WGS sequence"/>
</dbReference>
<organism evidence="2 3">
    <name type="scientific">Inquilinus ginsengisoli</name>
    <dbReference type="NCBI Taxonomy" id="363840"/>
    <lineage>
        <taxon>Bacteria</taxon>
        <taxon>Pseudomonadati</taxon>
        <taxon>Pseudomonadota</taxon>
        <taxon>Alphaproteobacteria</taxon>
        <taxon>Rhodospirillales</taxon>
        <taxon>Rhodospirillaceae</taxon>
        <taxon>Inquilinus</taxon>
    </lineage>
</organism>
<evidence type="ECO:0000259" key="1">
    <source>
        <dbReference type="PROSITE" id="PS50830"/>
    </source>
</evidence>
<dbReference type="InterPro" id="IPR035437">
    <property type="entry name" value="SNase_OB-fold_sf"/>
</dbReference>
<keyword evidence="3" id="KW-1185">Reference proteome</keyword>